<dbReference type="PROSITE" id="PS50802">
    <property type="entry name" value="OTU"/>
    <property type="match status" value="1"/>
</dbReference>
<feature type="domain" description="OTU" evidence="4">
    <location>
        <begin position="478"/>
        <end position="630"/>
    </location>
</feature>
<comment type="caution">
    <text evidence="5">The sequence shown here is derived from an EMBL/GenBank/DDBJ whole genome shotgun (WGS) entry which is preliminary data.</text>
</comment>
<dbReference type="InterPro" id="IPR003323">
    <property type="entry name" value="OTU_dom"/>
</dbReference>
<dbReference type="PROSITE" id="PS50005">
    <property type="entry name" value="TPR"/>
    <property type="match status" value="1"/>
</dbReference>
<sequence length="658" mass="75093">MIYFVSIWNKLTQLMPDQDISVEQLQQFEQQARHVNTDTTGWSEFISSYAKAKQDYIEYYEALLNQRAQENADRLLNELEKEHQQNQQALNEARLARSLMVSKKRVKTVPTRADDTQPGTTEQETDSDSQSLIDASEPEYKLEPWEELYQKGSLKLSNNQFTAARSLFQEALNAQPDLLGEAIIYSAIADTYFVPGEMLLNTVNQAFGQTQLLLNTMRHATQKPVDKKRLNALVEQFIANAKELDEPIKYSAEYHLKSMQCLNAIPAEQLAQNQASTLHAIVKQEGVQLEQIRHMLSGGVDALLETYNLRRDFILNMPSDESQKNRDTDQLSKEAEYKQSLQALKHQLNPDQQAESDYPHSRNRQSANRKPDTLYSTFREALKEAEKTEKHWNLPSYAASEETINLSHYPIREMYRAFHTENPQFSFKKLRKKHQKIVIKPSNIQSLINRLSQLTLDSDDSKPLPYYRLNQFLAPANMAIEDVEADHFCLFNAIYLWLSHHREATSAFPNVHNGQALFLALAPYAIELAASHPQNRELNAIAAAFHVDKPNIQLWGTSDMLYALIAPILQVPVLVLNNAQIEAGLPVTATLIDASGSQQNVDQEDIFNVMTRNTMVLVHNANHWMTVLPVSEYHDPASQLETLPNPSDHLRTPLLPNH</sequence>
<dbReference type="InterPro" id="IPR019734">
    <property type="entry name" value="TPR_rpt"/>
</dbReference>
<gene>
    <name evidence="5" type="ORF">V5J35_001121</name>
</gene>
<feature type="repeat" description="TPR" evidence="1">
    <location>
        <begin position="145"/>
        <end position="178"/>
    </location>
</feature>
<dbReference type="Proteomes" id="UP001549366">
    <property type="component" value="Unassembled WGS sequence"/>
</dbReference>
<keyword evidence="6" id="KW-1185">Reference proteome</keyword>
<evidence type="ECO:0000256" key="3">
    <source>
        <dbReference type="SAM" id="MobiDB-lite"/>
    </source>
</evidence>
<reference evidence="5 6" key="1">
    <citation type="submission" date="2024-06" db="EMBL/GenBank/DDBJ databases">
        <title>Genomic Encyclopedia of Type Strains, Phase V (KMG-V): Genome sequencing to study the core and pangenomes of soil and plant-associated prokaryotes.</title>
        <authorList>
            <person name="Whitman W."/>
        </authorList>
    </citation>
    <scope>NUCLEOTIDE SEQUENCE [LARGE SCALE GENOMIC DNA]</scope>
    <source>
        <strain evidence="5 6">NE40</strain>
    </source>
</reference>
<feature type="compositionally biased region" description="Polar residues" evidence="3">
    <location>
        <begin position="117"/>
        <end position="132"/>
    </location>
</feature>
<dbReference type="EMBL" id="JBEWTB010000002">
    <property type="protein sequence ID" value="MET4755929.1"/>
    <property type="molecule type" value="Genomic_DNA"/>
</dbReference>
<evidence type="ECO:0000256" key="1">
    <source>
        <dbReference type="PROSITE-ProRule" id="PRU00339"/>
    </source>
</evidence>
<evidence type="ECO:0000313" key="6">
    <source>
        <dbReference type="Proteomes" id="UP001549366"/>
    </source>
</evidence>
<feature type="coiled-coil region" evidence="2">
    <location>
        <begin position="65"/>
        <end position="96"/>
    </location>
</feature>
<feature type="region of interest" description="Disordered" evidence="3">
    <location>
        <begin position="105"/>
        <end position="132"/>
    </location>
</feature>
<keyword evidence="2" id="KW-0175">Coiled coil</keyword>
<protein>
    <recommendedName>
        <fullName evidence="4">OTU domain-containing protein</fullName>
    </recommendedName>
</protein>
<keyword evidence="1" id="KW-0802">TPR repeat</keyword>
<accession>A0ABV2SEW0</accession>
<evidence type="ECO:0000256" key="2">
    <source>
        <dbReference type="SAM" id="Coils"/>
    </source>
</evidence>
<feature type="region of interest" description="Disordered" evidence="3">
    <location>
        <begin position="348"/>
        <end position="374"/>
    </location>
</feature>
<organism evidence="5 6">
    <name type="scientific">Endozoicomonas lisbonensis</name>
    <dbReference type="NCBI Taxonomy" id="3120522"/>
    <lineage>
        <taxon>Bacteria</taxon>
        <taxon>Pseudomonadati</taxon>
        <taxon>Pseudomonadota</taxon>
        <taxon>Gammaproteobacteria</taxon>
        <taxon>Oceanospirillales</taxon>
        <taxon>Endozoicomonadaceae</taxon>
        <taxon>Endozoicomonas</taxon>
    </lineage>
</organism>
<name>A0ABV2SEW0_9GAMM</name>
<feature type="region of interest" description="Disordered" evidence="3">
    <location>
        <begin position="638"/>
        <end position="658"/>
    </location>
</feature>
<dbReference type="RefSeq" id="WP_354016288.1">
    <property type="nucleotide sequence ID" value="NZ_JBEWTB010000002.1"/>
</dbReference>
<evidence type="ECO:0000313" key="5">
    <source>
        <dbReference type="EMBL" id="MET4755929.1"/>
    </source>
</evidence>
<proteinExistence type="predicted"/>
<evidence type="ECO:0000259" key="4">
    <source>
        <dbReference type="PROSITE" id="PS50802"/>
    </source>
</evidence>